<reference evidence="2" key="1">
    <citation type="journal article" date="2014" name="Int. J. Syst. Evol. Microbiol.">
        <title>Complete genome sequence of Corynebacterium casei LMG S-19264T (=DSM 44701T), isolated from a smear-ripened cheese.</title>
        <authorList>
            <consortium name="US DOE Joint Genome Institute (JGI-PGF)"/>
            <person name="Walter F."/>
            <person name="Albersmeier A."/>
            <person name="Kalinowski J."/>
            <person name="Ruckert C."/>
        </authorList>
    </citation>
    <scope>NUCLEOTIDE SEQUENCE</scope>
    <source>
        <strain evidence="2">CCM 7086</strain>
    </source>
</reference>
<gene>
    <name evidence="2" type="ORF">GCM10007205_14550</name>
</gene>
<dbReference type="Proteomes" id="UP000620266">
    <property type="component" value="Unassembled WGS sequence"/>
</dbReference>
<feature type="region of interest" description="Disordered" evidence="1">
    <location>
        <begin position="169"/>
        <end position="207"/>
    </location>
</feature>
<dbReference type="EMBL" id="BMCG01000003">
    <property type="protein sequence ID" value="GGC06463.1"/>
    <property type="molecule type" value="Genomic_DNA"/>
</dbReference>
<sequence>MNSQSTLTALPTTQSGRARRLLIAGATATVVATMSLIGTSHAQTPQQPAPTVQQKHEHADGKHKRGGPEQAEKRFERMLSRLVPDASAEQKGKLKAIAQANFEQLRPLHEKSREAREQRLKLLSADKIDRQALEQARAAEQQLADQRSRITTKAFADAAEVLTPAQRVKAAEQLKKHRGPFGFHGKHHGHKPHGERKPAPQQPAAQP</sequence>
<proteinExistence type="predicted"/>
<evidence type="ECO:0000313" key="3">
    <source>
        <dbReference type="Proteomes" id="UP000620266"/>
    </source>
</evidence>
<dbReference type="GO" id="GO:0042597">
    <property type="term" value="C:periplasmic space"/>
    <property type="evidence" value="ECO:0007669"/>
    <property type="project" value="InterPro"/>
</dbReference>
<accession>A0A8J2UMB8</accession>
<reference evidence="2" key="2">
    <citation type="submission" date="2020-09" db="EMBL/GenBank/DDBJ databases">
        <authorList>
            <person name="Sun Q."/>
            <person name="Sedlacek I."/>
        </authorList>
    </citation>
    <scope>NUCLEOTIDE SEQUENCE</scope>
    <source>
        <strain evidence="2">CCM 7086</strain>
    </source>
</reference>
<feature type="compositionally biased region" description="Low complexity" evidence="1">
    <location>
        <begin position="42"/>
        <end position="53"/>
    </location>
</feature>
<dbReference type="RefSeq" id="WP_188395569.1">
    <property type="nucleotide sequence ID" value="NZ_BMCG01000003.1"/>
</dbReference>
<protein>
    <recommendedName>
        <fullName evidence="4">Periplasmic heavy metal sensor</fullName>
    </recommendedName>
</protein>
<feature type="compositionally biased region" description="Basic and acidic residues" evidence="1">
    <location>
        <begin position="54"/>
        <end position="72"/>
    </location>
</feature>
<evidence type="ECO:0000256" key="1">
    <source>
        <dbReference type="SAM" id="MobiDB-lite"/>
    </source>
</evidence>
<evidence type="ECO:0008006" key="4">
    <source>
        <dbReference type="Google" id="ProtNLM"/>
    </source>
</evidence>
<dbReference type="AlphaFoldDB" id="A0A8J2UMB8"/>
<dbReference type="Gene3D" id="1.20.120.1490">
    <property type="match status" value="1"/>
</dbReference>
<feature type="compositionally biased region" description="Basic residues" evidence="1">
    <location>
        <begin position="175"/>
        <end position="194"/>
    </location>
</feature>
<dbReference type="Pfam" id="PF13801">
    <property type="entry name" value="Metal_resist"/>
    <property type="match status" value="1"/>
</dbReference>
<dbReference type="InterPro" id="IPR025961">
    <property type="entry name" value="Metal_resist"/>
</dbReference>
<dbReference type="InterPro" id="IPR012899">
    <property type="entry name" value="LTXXQ"/>
</dbReference>
<keyword evidence="3" id="KW-1185">Reference proteome</keyword>
<dbReference type="CDD" id="cd09916">
    <property type="entry name" value="CpxP_like"/>
    <property type="match status" value="1"/>
</dbReference>
<evidence type="ECO:0000313" key="2">
    <source>
        <dbReference type="EMBL" id="GGC06463.1"/>
    </source>
</evidence>
<feature type="region of interest" description="Disordered" evidence="1">
    <location>
        <begin position="40"/>
        <end position="72"/>
    </location>
</feature>
<organism evidence="2 3">
    <name type="scientific">Oxalicibacterium flavum</name>
    <dbReference type="NCBI Taxonomy" id="179467"/>
    <lineage>
        <taxon>Bacteria</taxon>
        <taxon>Pseudomonadati</taxon>
        <taxon>Pseudomonadota</taxon>
        <taxon>Betaproteobacteria</taxon>
        <taxon>Burkholderiales</taxon>
        <taxon>Oxalobacteraceae</taxon>
        <taxon>Oxalicibacterium</taxon>
    </lineage>
</organism>
<name>A0A8J2UMB8_9BURK</name>
<comment type="caution">
    <text evidence="2">The sequence shown here is derived from an EMBL/GenBank/DDBJ whole genome shotgun (WGS) entry which is preliminary data.</text>
</comment>